<evidence type="ECO:0000256" key="1">
    <source>
        <dbReference type="ARBA" id="ARBA00004613"/>
    </source>
</evidence>
<dbReference type="Pfam" id="PF00353">
    <property type="entry name" value="HemolysinCabind"/>
    <property type="match status" value="2"/>
</dbReference>
<geneLocation type="plasmid" evidence="4">
    <name>pp97_a</name>
</geneLocation>
<dbReference type="OrthoDB" id="7624131at2"/>
<dbReference type="InterPro" id="IPR011049">
    <property type="entry name" value="Serralysin-like_metalloprot_C"/>
</dbReference>
<dbReference type="InterPro" id="IPR018511">
    <property type="entry name" value="Hemolysin-typ_Ca-bd_CS"/>
</dbReference>
<dbReference type="InterPro" id="IPR001343">
    <property type="entry name" value="Hemolysn_Ca-bd"/>
</dbReference>
<evidence type="ECO:0000313" key="4">
    <source>
        <dbReference type="Proteomes" id="UP000183859"/>
    </source>
</evidence>
<organism evidence="3 4">
    <name type="scientific">Phaeobacter porticola</name>
    <dbReference type="NCBI Taxonomy" id="1844006"/>
    <lineage>
        <taxon>Bacteria</taxon>
        <taxon>Pseudomonadati</taxon>
        <taxon>Pseudomonadota</taxon>
        <taxon>Alphaproteobacteria</taxon>
        <taxon>Rhodobacterales</taxon>
        <taxon>Roseobacteraceae</taxon>
        <taxon>Phaeobacter</taxon>
    </lineage>
</organism>
<dbReference type="Proteomes" id="UP000183859">
    <property type="component" value="Plasmid pP97_a"/>
</dbReference>
<keyword evidence="3" id="KW-0614">Plasmid</keyword>
<dbReference type="RefSeq" id="WP_072506641.1">
    <property type="nucleotide sequence ID" value="NZ_CP016365.1"/>
</dbReference>
<dbReference type="PANTHER" id="PTHR38340:SF1">
    <property type="entry name" value="S-LAYER PROTEIN"/>
    <property type="match status" value="1"/>
</dbReference>
<keyword evidence="2" id="KW-0964">Secreted</keyword>
<dbReference type="GO" id="GO:0005509">
    <property type="term" value="F:calcium ion binding"/>
    <property type="evidence" value="ECO:0007669"/>
    <property type="project" value="InterPro"/>
</dbReference>
<protein>
    <submittedName>
        <fullName evidence="3">Hemolysin-type calcium-binding protein repeat protein (2 copies)</fullName>
    </submittedName>
</protein>
<proteinExistence type="predicted"/>
<dbReference type="AlphaFoldDB" id="A0A1L3IA49"/>
<name>A0A1L3IA49_9RHOB</name>
<sequence length="307" mass="31802">MANVFVASFPGVSSLSNYLAFDGFETSRASFDTVISATELEQTADDGSVLRIGGDFSSVDQATWQIYSIDHSLNGAPIVSISNISMSFDRFASLPAGDLARAFLSGDDAITALLNDNVTEIQTFGGNDRVSLGAGNDTVAGGVGSDFITGGLGVDSLRGGHGADTLHGNGGDDILRGGVGRDLLFGGIGDDILGGGKGHDRLIGGSGNDIIRGGAGVDRLFGGTGDDILSGGTGADIFVFNQGDHTDRITDFEIGIDRIKLGRGAEDMGDVDFGQVDDNVAIYFANVTVFVEDMTIADLQNPDHFLF</sequence>
<dbReference type="PROSITE" id="PS00330">
    <property type="entry name" value="HEMOLYSIN_CALCIUM"/>
    <property type="match status" value="3"/>
</dbReference>
<evidence type="ECO:0000256" key="2">
    <source>
        <dbReference type="ARBA" id="ARBA00022525"/>
    </source>
</evidence>
<reference evidence="4" key="1">
    <citation type="submission" date="2016-07" db="EMBL/GenBank/DDBJ databases">
        <title>Phaeobacter portensis sp. nov., a tropodithietic acid producing bacterium isolated from a German harbor.</title>
        <authorList>
            <person name="Freese H.M."/>
            <person name="Bunk B."/>
            <person name="Breider S."/>
            <person name="Brinkhoff T."/>
        </authorList>
    </citation>
    <scope>NUCLEOTIDE SEQUENCE [LARGE SCALE GENOMIC DNA]</scope>
    <source>
        <strain evidence="4">P97</strain>
        <plasmid evidence="4">pp97_a</plasmid>
    </source>
</reference>
<keyword evidence="4" id="KW-1185">Reference proteome</keyword>
<dbReference type="PRINTS" id="PR00313">
    <property type="entry name" value="CABNDNGRPT"/>
</dbReference>
<gene>
    <name evidence="3" type="ORF">PhaeoP97_03655</name>
</gene>
<dbReference type="Gene3D" id="2.150.10.10">
    <property type="entry name" value="Serralysin-like metalloprotease, C-terminal"/>
    <property type="match status" value="2"/>
</dbReference>
<dbReference type="InterPro" id="IPR050557">
    <property type="entry name" value="RTX_toxin/Mannuronan_C5-epim"/>
</dbReference>
<dbReference type="GO" id="GO:0005576">
    <property type="term" value="C:extracellular region"/>
    <property type="evidence" value="ECO:0007669"/>
    <property type="project" value="UniProtKB-SubCell"/>
</dbReference>
<accession>A0A1L3IA49</accession>
<comment type="subcellular location">
    <subcellularLocation>
        <location evidence="1">Secreted</location>
    </subcellularLocation>
</comment>
<dbReference type="EMBL" id="CP016365">
    <property type="protein sequence ID" value="APG49007.1"/>
    <property type="molecule type" value="Genomic_DNA"/>
</dbReference>
<dbReference type="PANTHER" id="PTHR38340">
    <property type="entry name" value="S-LAYER PROTEIN"/>
    <property type="match status" value="1"/>
</dbReference>
<evidence type="ECO:0000313" key="3">
    <source>
        <dbReference type="EMBL" id="APG49007.1"/>
    </source>
</evidence>
<dbReference type="KEGG" id="php:PhaeoP97_03655"/>
<dbReference type="SUPFAM" id="SSF51120">
    <property type="entry name" value="beta-Roll"/>
    <property type="match status" value="2"/>
</dbReference>